<evidence type="ECO:0000256" key="2">
    <source>
        <dbReference type="ARBA" id="ARBA00022679"/>
    </source>
</evidence>
<sequence length="513" mass="54847">MTLERAVQALSDRVRGALEAEIRELLGLVFLRGRGRDFDVGIARTMELLELDDPELLLQRIVAREPVVQEALATALTVGETYFFRHPEHFQLVRERVIPEALRRRYGGMVRLWSAGCATGEEPYSMALVALELLGPSASQRVEVLATDLSPTALTRARAGRYGPWSFRGVAESVKQRWFVPEDGLQRVSPEVQQMVRFDRFNLADATRPGSPWPGDMDAVFCRNVLIYLDSKVREAFFVRMAGALVSGGRLVLSPSDPVPGRGCGLMPRHEDGHNVYQPGQADEAGRSGHTPPAPAVSPEVVLGRVRSAQVGSAQVGPGKTPPLPRRSAVSPGAEPRTYPHATTTQPPSGGKASAVGAVERPAGGERRAKGAAEARRLADEGETTAALEMLEGAIAEAPLEVALYLLRATVLLDDGQADAAAQDARRAMMLDPERPAAHLVAAAAAVQLGEDKEAARGIRNARTLLLGLPADAAVSDLGDAQVTDALAYCQRLEQVLAQRSSGRAGGGTKAPS</sequence>
<dbReference type="InterPro" id="IPR000780">
    <property type="entry name" value="CheR_MeTrfase"/>
</dbReference>
<feature type="domain" description="CheR-type methyltransferase" evidence="5">
    <location>
        <begin position="22"/>
        <end position="261"/>
    </location>
</feature>
<keyword evidence="3" id="KW-0949">S-adenosyl-L-methionine</keyword>
<accession>A0A017T729</accession>
<organism evidence="6 7">
    <name type="scientific">Chondromyces apiculatus DSM 436</name>
    <dbReference type="NCBI Taxonomy" id="1192034"/>
    <lineage>
        <taxon>Bacteria</taxon>
        <taxon>Pseudomonadati</taxon>
        <taxon>Myxococcota</taxon>
        <taxon>Polyangia</taxon>
        <taxon>Polyangiales</taxon>
        <taxon>Polyangiaceae</taxon>
        <taxon>Chondromyces</taxon>
    </lineage>
</organism>
<dbReference type="PANTHER" id="PTHR24422:SF19">
    <property type="entry name" value="CHEMOTAXIS PROTEIN METHYLTRANSFERASE"/>
    <property type="match status" value="1"/>
</dbReference>
<dbReference type="PANTHER" id="PTHR24422">
    <property type="entry name" value="CHEMOTAXIS PROTEIN METHYLTRANSFERASE"/>
    <property type="match status" value="1"/>
</dbReference>
<dbReference type="InterPro" id="IPR029063">
    <property type="entry name" value="SAM-dependent_MTases_sf"/>
</dbReference>
<dbReference type="RefSeq" id="WP_052375577.1">
    <property type="nucleotide sequence ID" value="NZ_ASRX01000031.1"/>
</dbReference>
<dbReference type="PROSITE" id="PS50123">
    <property type="entry name" value="CHER"/>
    <property type="match status" value="1"/>
</dbReference>
<feature type="region of interest" description="Disordered" evidence="4">
    <location>
        <begin position="309"/>
        <end position="378"/>
    </location>
</feature>
<reference evidence="6 7" key="1">
    <citation type="submission" date="2013-05" db="EMBL/GenBank/DDBJ databases">
        <title>Genome assembly of Chondromyces apiculatus DSM 436.</title>
        <authorList>
            <person name="Sharma G."/>
            <person name="Khatri I."/>
            <person name="Kaur C."/>
            <person name="Mayilraj S."/>
            <person name="Subramanian S."/>
        </authorList>
    </citation>
    <scope>NUCLEOTIDE SEQUENCE [LARGE SCALE GENOMIC DNA]</scope>
    <source>
        <strain evidence="6 7">DSM 436</strain>
    </source>
</reference>
<keyword evidence="2 6" id="KW-0808">Transferase</keyword>
<dbReference type="InterPro" id="IPR011990">
    <property type="entry name" value="TPR-like_helical_dom_sf"/>
</dbReference>
<dbReference type="Gene3D" id="1.25.40.10">
    <property type="entry name" value="Tetratricopeptide repeat domain"/>
    <property type="match status" value="1"/>
</dbReference>
<evidence type="ECO:0000256" key="4">
    <source>
        <dbReference type="SAM" id="MobiDB-lite"/>
    </source>
</evidence>
<evidence type="ECO:0000313" key="6">
    <source>
        <dbReference type="EMBL" id="EYF04590.1"/>
    </source>
</evidence>
<evidence type="ECO:0000256" key="1">
    <source>
        <dbReference type="ARBA" id="ARBA00022603"/>
    </source>
</evidence>
<dbReference type="InterPro" id="IPR050903">
    <property type="entry name" value="Bact_Chemotaxis_MeTrfase"/>
</dbReference>
<feature type="compositionally biased region" description="Basic and acidic residues" evidence="4">
    <location>
        <begin position="363"/>
        <end position="378"/>
    </location>
</feature>
<dbReference type="GO" id="GO:0032259">
    <property type="term" value="P:methylation"/>
    <property type="evidence" value="ECO:0007669"/>
    <property type="project" value="UniProtKB-KW"/>
</dbReference>
<name>A0A017T729_9BACT</name>
<dbReference type="Pfam" id="PF01739">
    <property type="entry name" value="CheR"/>
    <property type="match status" value="1"/>
</dbReference>
<dbReference type="SMART" id="SM00138">
    <property type="entry name" value="MeTrc"/>
    <property type="match status" value="1"/>
</dbReference>
<dbReference type="SUPFAM" id="SSF48452">
    <property type="entry name" value="TPR-like"/>
    <property type="match status" value="1"/>
</dbReference>
<feature type="region of interest" description="Disordered" evidence="4">
    <location>
        <begin position="262"/>
        <end position="297"/>
    </location>
</feature>
<dbReference type="OrthoDB" id="9816309at2"/>
<keyword evidence="7" id="KW-1185">Reference proteome</keyword>
<dbReference type="STRING" id="1192034.CAP_4266"/>
<comment type="caution">
    <text evidence="6">The sequence shown here is derived from an EMBL/GenBank/DDBJ whole genome shotgun (WGS) entry which is preliminary data.</text>
</comment>
<dbReference type="SUPFAM" id="SSF53335">
    <property type="entry name" value="S-adenosyl-L-methionine-dependent methyltransferases"/>
    <property type="match status" value="1"/>
</dbReference>
<dbReference type="AlphaFoldDB" id="A0A017T729"/>
<dbReference type="EMBL" id="ASRX01000031">
    <property type="protein sequence ID" value="EYF04590.1"/>
    <property type="molecule type" value="Genomic_DNA"/>
</dbReference>
<evidence type="ECO:0000259" key="5">
    <source>
        <dbReference type="PROSITE" id="PS50123"/>
    </source>
</evidence>
<proteinExistence type="predicted"/>
<keyword evidence="1 6" id="KW-0489">Methyltransferase</keyword>
<dbReference type="Gene3D" id="3.40.50.150">
    <property type="entry name" value="Vaccinia Virus protein VP39"/>
    <property type="match status" value="1"/>
</dbReference>
<protein>
    <submittedName>
        <fullName evidence="6">Chemotaxis protein methyltransferase CheR</fullName>
    </submittedName>
</protein>
<dbReference type="InterPro" id="IPR022642">
    <property type="entry name" value="CheR_C"/>
</dbReference>
<dbReference type="GO" id="GO:0008757">
    <property type="term" value="F:S-adenosylmethionine-dependent methyltransferase activity"/>
    <property type="evidence" value="ECO:0007669"/>
    <property type="project" value="InterPro"/>
</dbReference>
<evidence type="ECO:0000313" key="7">
    <source>
        <dbReference type="Proteomes" id="UP000019678"/>
    </source>
</evidence>
<evidence type="ECO:0000256" key="3">
    <source>
        <dbReference type="ARBA" id="ARBA00022691"/>
    </source>
</evidence>
<dbReference type="PRINTS" id="PR00996">
    <property type="entry name" value="CHERMTFRASE"/>
</dbReference>
<gene>
    <name evidence="6" type="ORF">CAP_4266</name>
</gene>
<dbReference type="Proteomes" id="UP000019678">
    <property type="component" value="Unassembled WGS sequence"/>
</dbReference>
<dbReference type="eggNOG" id="COG1352">
    <property type="taxonomic scope" value="Bacteria"/>
</dbReference>